<dbReference type="InterPro" id="IPR001298">
    <property type="entry name" value="Filamin/ABP280_rpt"/>
</dbReference>
<dbReference type="PANTHER" id="PTHR38537:SF8">
    <property type="entry name" value="FILAMIN-A"/>
    <property type="match status" value="1"/>
</dbReference>
<dbReference type="InterPro" id="IPR017868">
    <property type="entry name" value="Filamin/ABP280_repeat-like"/>
</dbReference>
<evidence type="ECO:0000313" key="7">
    <source>
        <dbReference type="WBParaSite" id="OFLC_0001454701-mRNA-1"/>
    </source>
</evidence>
<dbReference type="PROSITE" id="PS50194">
    <property type="entry name" value="FILAMIN_REPEAT"/>
    <property type="match status" value="5"/>
</dbReference>
<evidence type="ECO:0000256" key="2">
    <source>
        <dbReference type="ARBA" id="ARBA00022737"/>
    </source>
</evidence>
<reference evidence="7" key="1">
    <citation type="submission" date="2016-06" db="UniProtKB">
        <authorList>
            <consortium name="WormBaseParasite"/>
        </authorList>
    </citation>
    <scope>IDENTIFICATION</scope>
</reference>
<dbReference type="InterPro" id="IPR044801">
    <property type="entry name" value="Filamin"/>
</dbReference>
<feature type="repeat" description="Filamin" evidence="3">
    <location>
        <begin position="340"/>
        <end position="436"/>
    </location>
</feature>
<evidence type="ECO:0000256" key="1">
    <source>
        <dbReference type="ARBA" id="ARBA00009238"/>
    </source>
</evidence>
<proteinExistence type="inferred from homology"/>
<dbReference type="EMBL" id="UZAJ01040939">
    <property type="protein sequence ID" value="VDP17517.1"/>
    <property type="molecule type" value="Genomic_DNA"/>
</dbReference>
<gene>
    <name evidence="5" type="ORF">OFLC_LOCUS14539</name>
</gene>
<feature type="transmembrane region" description="Helical" evidence="4">
    <location>
        <begin position="33"/>
        <end position="53"/>
    </location>
</feature>
<dbReference type="SUPFAM" id="SSF81296">
    <property type="entry name" value="E set domains"/>
    <property type="match status" value="5"/>
</dbReference>
<keyword evidence="2" id="KW-0677">Repeat</keyword>
<feature type="repeat" description="Filamin" evidence="3">
    <location>
        <begin position="1"/>
        <end position="42"/>
    </location>
</feature>
<dbReference type="GO" id="GO:0030036">
    <property type="term" value="P:actin cytoskeleton organization"/>
    <property type="evidence" value="ECO:0007669"/>
    <property type="project" value="InterPro"/>
</dbReference>
<evidence type="ECO:0000256" key="3">
    <source>
        <dbReference type="PROSITE-ProRule" id="PRU00087"/>
    </source>
</evidence>
<dbReference type="PANTHER" id="PTHR38537">
    <property type="entry name" value="JITTERBUG, ISOFORM N"/>
    <property type="match status" value="1"/>
</dbReference>
<keyword evidence="4" id="KW-0812">Transmembrane</keyword>
<keyword evidence="4" id="KW-0472">Membrane</keyword>
<dbReference type="GO" id="GO:0051015">
    <property type="term" value="F:actin filament binding"/>
    <property type="evidence" value="ECO:0007669"/>
    <property type="project" value="InterPro"/>
</dbReference>
<dbReference type="STRING" id="387005.A0A183I477"/>
<evidence type="ECO:0000256" key="4">
    <source>
        <dbReference type="SAM" id="Phobius"/>
    </source>
</evidence>
<evidence type="ECO:0000313" key="5">
    <source>
        <dbReference type="EMBL" id="VDP17517.1"/>
    </source>
</evidence>
<dbReference type="InterPro" id="IPR014756">
    <property type="entry name" value="Ig_E-set"/>
</dbReference>
<feature type="repeat" description="Filamin" evidence="3">
    <location>
        <begin position="179"/>
        <end position="237"/>
    </location>
</feature>
<dbReference type="WBParaSite" id="OFLC_0001454701-mRNA-1">
    <property type="protein sequence ID" value="OFLC_0001454701-mRNA-1"/>
    <property type="gene ID" value="OFLC_0001454701"/>
</dbReference>
<accession>A0A183I477</accession>
<keyword evidence="4" id="KW-1133">Transmembrane helix</keyword>
<protein>
    <submittedName>
        <fullName evidence="7">Filamin/ABP280 repeat protein</fullName>
    </submittedName>
</protein>
<dbReference type="SMART" id="SM00557">
    <property type="entry name" value="IG_FLMN"/>
    <property type="match status" value="3"/>
</dbReference>
<dbReference type="InterPro" id="IPR013783">
    <property type="entry name" value="Ig-like_fold"/>
</dbReference>
<reference evidence="5 6" key="2">
    <citation type="submission" date="2018-11" db="EMBL/GenBank/DDBJ databases">
        <authorList>
            <consortium name="Pathogen Informatics"/>
        </authorList>
    </citation>
    <scope>NUCLEOTIDE SEQUENCE [LARGE SCALE GENOMIC DNA]</scope>
</reference>
<keyword evidence="6" id="KW-1185">Reference proteome</keyword>
<organism evidence="7">
    <name type="scientific">Onchocerca flexuosa</name>
    <dbReference type="NCBI Taxonomy" id="387005"/>
    <lineage>
        <taxon>Eukaryota</taxon>
        <taxon>Metazoa</taxon>
        <taxon>Ecdysozoa</taxon>
        <taxon>Nematoda</taxon>
        <taxon>Chromadorea</taxon>
        <taxon>Rhabditida</taxon>
        <taxon>Spirurina</taxon>
        <taxon>Spiruromorpha</taxon>
        <taxon>Filarioidea</taxon>
        <taxon>Onchocercidae</taxon>
        <taxon>Onchocerca</taxon>
    </lineage>
</organism>
<feature type="repeat" description="Filamin" evidence="3">
    <location>
        <begin position="236"/>
        <end position="339"/>
    </location>
</feature>
<dbReference type="Gene3D" id="2.60.40.10">
    <property type="entry name" value="Immunoglobulins"/>
    <property type="match status" value="5"/>
</dbReference>
<feature type="repeat" description="Filamin" evidence="3">
    <location>
        <begin position="436"/>
        <end position="528"/>
    </location>
</feature>
<dbReference type="Pfam" id="PF00630">
    <property type="entry name" value="Filamin"/>
    <property type="match status" value="3"/>
</dbReference>
<dbReference type="Proteomes" id="UP000267606">
    <property type="component" value="Unassembled WGS sequence"/>
</dbReference>
<name>A0A183I477_9BILA</name>
<sequence length="590" mass="64902">MDDLNGLYTIEYIPETPGSYEIIVYYGDREKQIPGVFVLFMLWFLGSPFMVMADYERDPSKILITGYSNGFVRANAPNSLIIDATLTALEPVNARLPIGFKQPIVEEIRPRVYQVTFIPSDTANKTIALELLYGDELLGKPMIFMVKSEEDLKSLVLKDRSGGFLPSIVYASLQFEALIDVTKAGKIDDLVAEIIGPDGKLRKSVLTENYDKGMFLLNFVPDSAGLYVIIIYVNGKPFSDPYNLTAVPIGLANKCFVEPKSHDKFWTVGEPKVFVVNTKNGGEGALNILSNNIDLETKIEKNMDGLYTAVLTPKTEGQHRIMLIYGGVEIPGGTFDFECIPSLVNEEKKASGQIMDSNTEYLMPHNFHFSVNSEYQFNKLTASVKLPSGAHDIAHIKNNGNGSVAVKYYPKEYGRHLLSIQHDGINMTGSPISFYVNEADEEYVTVYGPGLLHAVVGEAAAFTICAKGSPTKELSVAIEGTTKAIIKCHDNKDGTCSVAWIPSSPGEHKVHVKLSGKPVKNSPFIVFAIDEGQKQTHLSLESTATSEISITVDSTRIEGLSASVRSPNGVEEPCFIRQIDLAHIVFIFDD</sequence>
<dbReference type="AlphaFoldDB" id="A0A183I477"/>
<evidence type="ECO:0000313" key="6">
    <source>
        <dbReference type="Proteomes" id="UP000267606"/>
    </source>
</evidence>
<comment type="similarity">
    <text evidence="1">Belongs to the filamin family.</text>
</comment>